<reference evidence="2 3" key="1">
    <citation type="submission" date="2024-02" db="EMBL/GenBank/DDBJ databases">
        <authorList>
            <person name="Chen Y."/>
            <person name="Shah S."/>
            <person name="Dougan E. K."/>
            <person name="Thang M."/>
            <person name="Chan C."/>
        </authorList>
    </citation>
    <scope>NUCLEOTIDE SEQUENCE [LARGE SCALE GENOMIC DNA]</scope>
</reference>
<sequence>MGFASGQLLTYLGNAYRSKRRTGYDRLDRRDQADPVPEDPPTISLWERVALHLLPACLMTFMVATHRLDIQKGICWEAYVIWASVMLSRAILQAAYFTISLPAESYVPEFGKPVIEGILPIVGETLDIFKDWMFVGIAVHTQTLLGCMFAYAGLVILLLSNVWLLWYHAEASASYLLPVHAACKTTKEPFFVKHTSPAKLAIALTEDLPQAVMQSAFVVFFGGSPTQFLFIGVSLTKIILCFSLRAVALERENRHGESWLASVDYYNKKIAVSRFFLGDTDEWVLKEK</sequence>
<dbReference type="EMBL" id="CAXAMN010024840">
    <property type="protein sequence ID" value="CAK9090404.1"/>
    <property type="molecule type" value="Genomic_DNA"/>
</dbReference>
<gene>
    <name evidence="2" type="ORF">CCMP2556_LOCUS43443</name>
</gene>
<name>A0ABP0QQ66_9DINO</name>
<keyword evidence="1" id="KW-0472">Membrane</keyword>
<keyword evidence="1" id="KW-0812">Transmembrane</keyword>
<feature type="transmembrane region" description="Helical" evidence="1">
    <location>
        <begin position="143"/>
        <end position="166"/>
    </location>
</feature>
<comment type="caution">
    <text evidence="2">The sequence shown here is derived from an EMBL/GenBank/DDBJ whole genome shotgun (WGS) entry which is preliminary data.</text>
</comment>
<dbReference type="Proteomes" id="UP001642484">
    <property type="component" value="Unassembled WGS sequence"/>
</dbReference>
<evidence type="ECO:0000313" key="3">
    <source>
        <dbReference type="Proteomes" id="UP001642484"/>
    </source>
</evidence>
<keyword evidence="3" id="KW-1185">Reference proteome</keyword>
<proteinExistence type="predicted"/>
<evidence type="ECO:0000256" key="1">
    <source>
        <dbReference type="SAM" id="Phobius"/>
    </source>
</evidence>
<organism evidence="2 3">
    <name type="scientific">Durusdinium trenchii</name>
    <dbReference type="NCBI Taxonomy" id="1381693"/>
    <lineage>
        <taxon>Eukaryota</taxon>
        <taxon>Sar</taxon>
        <taxon>Alveolata</taxon>
        <taxon>Dinophyceae</taxon>
        <taxon>Suessiales</taxon>
        <taxon>Symbiodiniaceae</taxon>
        <taxon>Durusdinium</taxon>
    </lineage>
</organism>
<protein>
    <submittedName>
        <fullName evidence="2">Uncharacterized protein</fullName>
    </submittedName>
</protein>
<accession>A0ABP0QQ66</accession>
<keyword evidence="1" id="KW-1133">Transmembrane helix</keyword>
<evidence type="ECO:0000313" key="2">
    <source>
        <dbReference type="EMBL" id="CAK9090404.1"/>
    </source>
</evidence>
<feature type="transmembrane region" description="Helical" evidence="1">
    <location>
        <begin position="228"/>
        <end position="248"/>
    </location>
</feature>